<keyword evidence="1" id="KW-0472">Membrane</keyword>
<reference evidence="3" key="1">
    <citation type="journal article" date="2014" name="BMC Genomics">
        <title>Genome sequencing of two Neorhizobium galegae strains reveals a noeT gene responsible for the unusual acetylation of the nodulation factors.</title>
        <authorList>
            <person name="Osterman J."/>
            <person name="Marsh J."/>
            <person name="Laine P.K."/>
            <person name="Zeng Z."/>
            <person name="Alatalo E."/>
            <person name="Sullivan J.T."/>
            <person name="Young J.P."/>
            <person name="Thomas-Oates J."/>
            <person name="Paulin L."/>
            <person name="Lindstrom K."/>
        </authorList>
    </citation>
    <scope>NUCLEOTIDE SEQUENCE [LARGE SCALE GENOMIC DNA]</scope>
    <source>
        <strain evidence="3">HAMBI 1141</strain>
        <plasmid evidence="3">II</plasmid>
    </source>
</reference>
<dbReference type="HOGENOM" id="CLU_1883541_0_0_5"/>
<protein>
    <recommendedName>
        <fullName evidence="4">Transmembrane protein</fullName>
    </recommendedName>
</protein>
<keyword evidence="1" id="KW-0812">Transmembrane</keyword>
<keyword evidence="1" id="KW-1133">Transmembrane helix</keyword>
<dbReference type="KEGG" id="ngl:RG1141_PA10770"/>
<feature type="transmembrane region" description="Helical" evidence="1">
    <location>
        <begin position="27"/>
        <end position="46"/>
    </location>
</feature>
<sequence length="135" mass="14883">MNANISAAMRAVPSEAREAIINARGHWPLLVVSLAIATAVIAFLNYEFSGLLVSLAIGLGVVMFCTATLIAGIASWLFFTGLLWRMSEARKPRRPIRRLADDDIPRRFWFSGFFATLLWIVPLYALTLGLVSASQ</sequence>
<dbReference type="PATRIC" id="fig|1028801.3.peg.5684"/>
<feature type="transmembrane region" description="Helical" evidence="1">
    <location>
        <begin position="52"/>
        <end position="84"/>
    </location>
</feature>
<geneLocation type="plasmid" evidence="3">
    <name>II</name>
</geneLocation>
<dbReference type="Proteomes" id="UP000028186">
    <property type="component" value="Plasmid pHAMBI1141a"/>
</dbReference>
<dbReference type="RefSeq" id="WP_157885321.1">
    <property type="nucleotide sequence ID" value="NZ_HG938356.1"/>
</dbReference>
<accession>A0A068TIK1</accession>
<name>A0A068TIK1_NEOGA</name>
<organism evidence="2 3">
    <name type="scientific">Neorhizobium galegae bv. officinalis bv. officinalis str. HAMBI 1141</name>
    <dbReference type="NCBI Taxonomy" id="1028801"/>
    <lineage>
        <taxon>Bacteria</taxon>
        <taxon>Pseudomonadati</taxon>
        <taxon>Pseudomonadota</taxon>
        <taxon>Alphaproteobacteria</taxon>
        <taxon>Hyphomicrobiales</taxon>
        <taxon>Rhizobiaceae</taxon>
        <taxon>Rhizobium/Agrobacterium group</taxon>
        <taxon>Neorhizobium</taxon>
    </lineage>
</organism>
<gene>
    <name evidence="2" type="ORF">RG1141_PA10770</name>
</gene>
<keyword evidence="2" id="KW-0614">Plasmid</keyword>
<feature type="transmembrane region" description="Helical" evidence="1">
    <location>
        <begin position="108"/>
        <end position="131"/>
    </location>
</feature>
<evidence type="ECO:0000256" key="1">
    <source>
        <dbReference type="SAM" id="Phobius"/>
    </source>
</evidence>
<evidence type="ECO:0008006" key="4">
    <source>
        <dbReference type="Google" id="ProtNLM"/>
    </source>
</evidence>
<dbReference type="AlphaFoldDB" id="A0A068TIK1"/>
<proteinExistence type="predicted"/>
<evidence type="ECO:0000313" key="3">
    <source>
        <dbReference type="Proteomes" id="UP000028186"/>
    </source>
</evidence>
<evidence type="ECO:0000313" key="2">
    <source>
        <dbReference type="EMBL" id="CDN57909.1"/>
    </source>
</evidence>
<dbReference type="EMBL" id="HG938356">
    <property type="protein sequence ID" value="CDN57909.1"/>
    <property type="molecule type" value="Genomic_DNA"/>
</dbReference>